<dbReference type="RefSeq" id="WP_200255798.1">
    <property type="nucleotide sequence ID" value="NZ_JAENIP020000001.1"/>
</dbReference>
<proteinExistence type="predicted"/>
<dbReference type="Gene3D" id="1.10.10.60">
    <property type="entry name" value="Homeodomain-like"/>
    <property type="match status" value="1"/>
</dbReference>
<evidence type="ECO:0000313" key="4">
    <source>
        <dbReference type="Proteomes" id="UP000650005"/>
    </source>
</evidence>
<dbReference type="Pfam" id="PF00440">
    <property type="entry name" value="TetR_N"/>
    <property type="match status" value="1"/>
</dbReference>
<evidence type="ECO:0000259" key="2">
    <source>
        <dbReference type="Pfam" id="PF00440"/>
    </source>
</evidence>
<dbReference type="InterPro" id="IPR001647">
    <property type="entry name" value="HTH_TetR"/>
</dbReference>
<name>A0ABS1FHU1_9CORY</name>
<dbReference type="SUPFAM" id="SSF48498">
    <property type="entry name" value="Tetracyclin repressor-like, C-terminal domain"/>
    <property type="match status" value="1"/>
</dbReference>
<accession>A0ABS1FHU1</accession>
<sequence>MGTRGRGRPAQLNRVDIERAVLTLGFDGATTTAIARHLGVDQSSLYRYIGSRRELLRSAVDRAIAEHPREFTHTTWRGYLTGVAELNWSLLAGHPGMAATLYTLEDTPPRSITGLMEESTRVLHGTYGWTISDALLVLDSLADMTADTVNRTERLLSSGPDAGTDRAARDLLDRSGLSPELTDALERILDGGLKQWWRRKVDLLLDGAELLAPRSDDG</sequence>
<comment type="caution">
    <text evidence="3">The sequence shown here is derived from an EMBL/GenBank/DDBJ whole genome shotgun (WGS) entry which is preliminary data.</text>
</comment>
<evidence type="ECO:0000313" key="3">
    <source>
        <dbReference type="EMBL" id="MBK1843007.1"/>
    </source>
</evidence>
<dbReference type="Proteomes" id="UP000650005">
    <property type="component" value="Unassembled WGS sequence"/>
</dbReference>
<dbReference type="Gene3D" id="1.10.357.10">
    <property type="entry name" value="Tetracycline Repressor, domain 2"/>
    <property type="match status" value="1"/>
</dbReference>
<reference evidence="3" key="1">
    <citation type="submission" date="2021-01" db="EMBL/GenBank/DDBJ databases">
        <title>Characterization of Corynebacterium spp. from penguins.</title>
        <authorList>
            <person name="Svec P."/>
        </authorList>
    </citation>
    <scope>NUCLEOTIDE SEQUENCE</scope>
    <source>
        <strain evidence="3">CCM 8835</strain>
    </source>
</reference>
<protein>
    <submittedName>
        <fullName evidence="3">TetR/AcrR family transcriptional regulator</fullName>
    </submittedName>
</protein>
<dbReference type="EMBL" id="JAENIP010000002">
    <property type="protein sequence ID" value="MBK1843007.1"/>
    <property type="molecule type" value="Genomic_DNA"/>
</dbReference>
<dbReference type="SUPFAM" id="SSF46689">
    <property type="entry name" value="Homeodomain-like"/>
    <property type="match status" value="1"/>
</dbReference>
<dbReference type="InterPro" id="IPR036271">
    <property type="entry name" value="Tet_transcr_reg_TetR-rel_C_sf"/>
</dbReference>
<feature type="domain" description="HTH tetR-type" evidence="2">
    <location>
        <begin position="25"/>
        <end position="58"/>
    </location>
</feature>
<dbReference type="InterPro" id="IPR009057">
    <property type="entry name" value="Homeodomain-like_sf"/>
</dbReference>
<gene>
    <name evidence="3" type="ORF">JIM95_00235</name>
</gene>
<evidence type="ECO:0000256" key="1">
    <source>
        <dbReference type="ARBA" id="ARBA00023125"/>
    </source>
</evidence>
<keyword evidence="4" id="KW-1185">Reference proteome</keyword>
<organism evidence="3 4">
    <name type="scientific">Corynebacterium antarcticum</name>
    <dbReference type="NCBI Taxonomy" id="2800405"/>
    <lineage>
        <taxon>Bacteria</taxon>
        <taxon>Bacillati</taxon>
        <taxon>Actinomycetota</taxon>
        <taxon>Actinomycetes</taxon>
        <taxon>Mycobacteriales</taxon>
        <taxon>Corynebacteriaceae</taxon>
        <taxon>Corynebacterium</taxon>
    </lineage>
</organism>
<keyword evidence="1" id="KW-0238">DNA-binding</keyword>